<keyword evidence="2" id="KW-1185">Reference proteome</keyword>
<dbReference type="InterPro" id="IPR019683">
    <property type="entry name" value="SirA"/>
</dbReference>
<evidence type="ECO:0000313" key="1">
    <source>
        <dbReference type="EMBL" id="GAA0339009.1"/>
    </source>
</evidence>
<sequence>MRQYDLYRIEEEVASYYYGREQKFYGLFREYSMSEGEFKEIVEGQIQYITKKIPILPMHQLLKEGLKRKDPLQNEGNIYWVHKDGKEKEFARMELAEHKISIWAEGDQDVESIFFDLLRKMDNFLAIDLENERYGWLKPWRERKYI</sequence>
<dbReference type="EMBL" id="BAAADJ010000056">
    <property type="protein sequence ID" value="GAA0339009.1"/>
    <property type="molecule type" value="Genomic_DNA"/>
</dbReference>
<reference evidence="1 2" key="1">
    <citation type="journal article" date="2019" name="Int. J. Syst. Evol. Microbiol.">
        <title>The Global Catalogue of Microorganisms (GCM) 10K type strain sequencing project: providing services to taxonomists for standard genome sequencing and annotation.</title>
        <authorList>
            <consortium name="The Broad Institute Genomics Platform"/>
            <consortium name="The Broad Institute Genome Sequencing Center for Infectious Disease"/>
            <person name="Wu L."/>
            <person name="Ma J."/>
        </authorList>
    </citation>
    <scope>NUCLEOTIDE SEQUENCE [LARGE SCALE GENOMIC DNA]</scope>
    <source>
        <strain evidence="1 2">JCM 9731</strain>
    </source>
</reference>
<proteinExistence type="predicted"/>
<dbReference type="InterPro" id="IPR038449">
    <property type="entry name" value="SirA_sf"/>
</dbReference>
<name>A0ABN0WJ56_9BACI</name>
<protein>
    <submittedName>
        <fullName evidence="1">Sporulation inhibitor of replication protein SirA</fullName>
    </submittedName>
</protein>
<evidence type="ECO:0000313" key="2">
    <source>
        <dbReference type="Proteomes" id="UP001500782"/>
    </source>
</evidence>
<gene>
    <name evidence="1" type="primary">sirA</name>
    <name evidence="1" type="ORF">GCM10008967_31600</name>
</gene>
<dbReference type="Gene3D" id="3.30.310.250">
    <property type="entry name" value="Sporulation inhibitor of replication protein SirA"/>
    <property type="match status" value="1"/>
</dbReference>
<accession>A0ABN0WJ56</accession>
<comment type="caution">
    <text evidence="1">The sequence shown here is derived from an EMBL/GenBank/DDBJ whole genome shotgun (WGS) entry which is preliminary data.</text>
</comment>
<dbReference type="Proteomes" id="UP001500782">
    <property type="component" value="Unassembled WGS sequence"/>
</dbReference>
<organism evidence="1 2">
    <name type="scientific">Bacillus carboniphilus</name>
    <dbReference type="NCBI Taxonomy" id="86663"/>
    <lineage>
        <taxon>Bacteria</taxon>
        <taxon>Bacillati</taxon>
        <taxon>Bacillota</taxon>
        <taxon>Bacilli</taxon>
        <taxon>Bacillales</taxon>
        <taxon>Bacillaceae</taxon>
        <taxon>Bacillus</taxon>
    </lineage>
</organism>
<dbReference type="RefSeq" id="WP_343800981.1">
    <property type="nucleotide sequence ID" value="NZ_BAAADJ010000056.1"/>
</dbReference>
<dbReference type="Pfam" id="PF10747">
    <property type="entry name" value="SirA"/>
    <property type="match status" value="1"/>
</dbReference>